<protein>
    <recommendedName>
        <fullName evidence="2">Peptide deformylase</fullName>
        <shortName evidence="2">PDF</shortName>
        <ecNumber evidence="2">3.5.1.88</ecNumber>
    </recommendedName>
    <alternativeName>
        <fullName evidence="2">Polypeptide deformylase</fullName>
    </alternativeName>
</protein>
<dbReference type="NCBIfam" id="NF001159">
    <property type="entry name" value="PRK00150.1-3"/>
    <property type="match status" value="1"/>
</dbReference>
<dbReference type="AlphaFoldDB" id="D3DGH7"/>
<dbReference type="EC" id="3.5.1.88" evidence="2"/>
<feature type="binding site" evidence="2">
    <location>
        <position position="145"/>
    </location>
    <ligand>
        <name>Fe cation</name>
        <dbReference type="ChEBI" id="CHEBI:24875"/>
    </ligand>
</feature>
<dbReference type="GO" id="GO:0006412">
    <property type="term" value="P:translation"/>
    <property type="evidence" value="ECO:0007669"/>
    <property type="project" value="UniProtKB-UniRule"/>
</dbReference>
<dbReference type="Pfam" id="PF01327">
    <property type="entry name" value="Pep_deformylase"/>
    <property type="match status" value="1"/>
</dbReference>
<keyword evidence="2" id="KW-0479">Metal-binding</keyword>
<dbReference type="OrthoDB" id="9784988at2"/>
<dbReference type="HAMAP" id="MF_00163">
    <property type="entry name" value="Pep_deformylase"/>
    <property type="match status" value="1"/>
</dbReference>
<dbReference type="eggNOG" id="COG0242">
    <property type="taxonomic scope" value="Bacteria"/>
</dbReference>
<keyword evidence="2" id="KW-0378">Hydrolase</keyword>
<name>D3DGH7_HYDTT</name>
<comment type="similarity">
    <text evidence="1 2">Belongs to the polypeptide deformylase family.</text>
</comment>
<comment type="catalytic activity">
    <reaction evidence="2">
        <text>N-terminal N-formyl-L-methionyl-[peptide] + H2O = N-terminal L-methionyl-[peptide] + formate</text>
        <dbReference type="Rhea" id="RHEA:24420"/>
        <dbReference type="Rhea" id="RHEA-COMP:10639"/>
        <dbReference type="Rhea" id="RHEA-COMP:10640"/>
        <dbReference type="ChEBI" id="CHEBI:15377"/>
        <dbReference type="ChEBI" id="CHEBI:15740"/>
        <dbReference type="ChEBI" id="CHEBI:49298"/>
        <dbReference type="ChEBI" id="CHEBI:64731"/>
        <dbReference type="EC" id="3.5.1.88"/>
    </reaction>
</comment>
<dbReference type="PRINTS" id="PR01576">
    <property type="entry name" value="PDEFORMYLASE"/>
</dbReference>
<dbReference type="Gene3D" id="3.90.45.10">
    <property type="entry name" value="Peptide deformylase"/>
    <property type="match status" value="1"/>
</dbReference>
<keyword evidence="2" id="KW-0648">Protein biosynthesis</keyword>
<dbReference type="PANTHER" id="PTHR10458:SF22">
    <property type="entry name" value="PEPTIDE DEFORMYLASE"/>
    <property type="match status" value="1"/>
</dbReference>
<proteinExistence type="inferred from homology"/>
<dbReference type="KEGG" id="hte:Hydth_0463"/>
<feature type="binding site" evidence="2">
    <location>
        <position position="99"/>
    </location>
    <ligand>
        <name>Fe cation</name>
        <dbReference type="ChEBI" id="CHEBI:24875"/>
    </ligand>
</feature>
<dbReference type="PANTHER" id="PTHR10458">
    <property type="entry name" value="PEPTIDE DEFORMYLASE"/>
    <property type="match status" value="1"/>
</dbReference>
<dbReference type="EMBL" id="AP011112">
    <property type="protein sequence ID" value="BAI68929.1"/>
    <property type="molecule type" value="Genomic_DNA"/>
</dbReference>
<feature type="binding site" evidence="2">
    <location>
        <position position="141"/>
    </location>
    <ligand>
        <name>Fe cation</name>
        <dbReference type="ChEBI" id="CHEBI:24875"/>
    </ligand>
</feature>
<dbReference type="KEGG" id="hth:HTH_0465"/>
<keyword evidence="2" id="KW-0408">Iron</keyword>
<dbReference type="GO" id="GO:0046872">
    <property type="term" value="F:metal ion binding"/>
    <property type="evidence" value="ECO:0007669"/>
    <property type="project" value="UniProtKB-KW"/>
</dbReference>
<dbReference type="Proteomes" id="UP000002574">
    <property type="component" value="Chromosome"/>
</dbReference>
<feature type="active site" evidence="2">
    <location>
        <position position="142"/>
    </location>
</feature>
<dbReference type="STRING" id="608538.HTH_0465"/>
<dbReference type="InterPro" id="IPR036821">
    <property type="entry name" value="Peptide_deformylase_sf"/>
</dbReference>
<dbReference type="CDD" id="cd00487">
    <property type="entry name" value="Pep_deformylase"/>
    <property type="match status" value="1"/>
</dbReference>
<dbReference type="SUPFAM" id="SSF56420">
    <property type="entry name" value="Peptide deformylase"/>
    <property type="match status" value="1"/>
</dbReference>
<reference evidence="3 4" key="1">
    <citation type="journal article" date="2010" name="J. Bacteriol.">
        <title>Complete genome sequence of the thermophilic, obligately chemolithoautotrophic hydrogen-oxidizing bacterium Hydrogenobacter thermophilus TK-6.</title>
        <authorList>
            <person name="Arai H."/>
            <person name="Kanbe H."/>
            <person name="Ishii M."/>
            <person name="Igarashi Y."/>
        </authorList>
    </citation>
    <scope>NUCLEOTIDE SEQUENCE [LARGE SCALE GENOMIC DNA]</scope>
    <source>
        <strain evidence="4">DSM 6534 / IAM 12695 / TK-6</strain>
    </source>
</reference>
<evidence type="ECO:0000313" key="3">
    <source>
        <dbReference type="EMBL" id="BAI68929.1"/>
    </source>
</evidence>
<organism evidence="3 4">
    <name type="scientific">Hydrogenobacter thermophilus (strain DSM 6534 / IAM 12695 / TK-6)</name>
    <dbReference type="NCBI Taxonomy" id="608538"/>
    <lineage>
        <taxon>Bacteria</taxon>
        <taxon>Pseudomonadati</taxon>
        <taxon>Aquificota</taxon>
        <taxon>Aquificia</taxon>
        <taxon>Aquificales</taxon>
        <taxon>Aquificaceae</taxon>
        <taxon>Hydrogenobacter</taxon>
    </lineage>
</organism>
<dbReference type="PIRSF" id="PIRSF004749">
    <property type="entry name" value="Pep_def"/>
    <property type="match status" value="1"/>
</dbReference>
<keyword evidence="4" id="KW-1185">Reference proteome</keyword>
<gene>
    <name evidence="3" type="primary">def2</name>
    <name evidence="2" type="synonym">def</name>
    <name evidence="3" type="ordered locus">HTH_0465</name>
</gene>
<accession>D3DGH7</accession>
<evidence type="ECO:0000256" key="1">
    <source>
        <dbReference type="ARBA" id="ARBA00010759"/>
    </source>
</evidence>
<dbReference type="PATRIC" id="fig|608538.5.peg.469"/>
<evidence type="ECO:0000313" key="4">
    <source>
        <dbReference type="Proteomes" id="UP000002574"/>
    </source>
</evidence>
<dbReference type="RefSeq" id="WP_012963112.1">
    <property type="nucleotide sequence ID" value="NC_013799.1"/>
</dbReference>
<comment type="cofactor">
    <cofactor evidence="2">
        <name>Fe(2+)</name>
        <dbReference type="ChEBI" id="CHEBI:29033"/>
    </cofactor>
    <text evidence="2">Binds 1 Fe(2+) ion.</text>
</comment>
<comment type="function">
    <text evidence="2">Removes the formyl group from the N-terminal Met of newly synthesized proteins. Requires at least a dipeptide for an efficient rate of reaction. N-terminal L-methionine is a prerequisite for activity but the enzyme has broad specificity at other positions.</text>
</comment>
<dbReference type="InterPro" id="IPR023635">
    <property type="entry name" value="Peptide_deformylase"/>
</dbReference>
<dbReference type="GO" id="GO:0042586">
    <property type="term" value="F:peptide deformylase activity"/>
    <property type="evidence" value="ECO:0007669"/>
    <property type="project" value="UniProtKB-UniRule"/>
</dbReference>
<evidence type="ECO:0000256" key="2">
    <source>
        <dbReference type="HAMAP-Rule" id="MF_00163"/>
    </source>
</evidence>
<dbReference type="NCBIfam" id="TIGR00079">
    <property type="entry name" value="pept_deformyl"/>
    <property type="match status" value="1"/>
</dbReference>
<sequence>MRRLEILKYPDERLKIPSKEVSDFGKFFSEFLESLVFTMRSSPGCVGIAAPQVNVHKRVIVVDTSISKHKENKLSHGLLVLVNPIILQREGEIVIREGCLSVPDYTGNVKRHYWIKVSALDVKGNPVEFETEGFEAVVIQHEIDHLDGKVFLERLVSPKELFKRKVYR</sequence>